<evidence type="ECO:0000313" key="3">
    <source>
        <dbReference type="Proteomes" id="UP000494163"/>
    </source>
</evidence>
<dbReference type="InterPro" id="IPR008472">
    <property type="entry name" value="DUF753"/>
</dbReference>
<evidence type="ECO:0000313" key="2">
    <source>
        <dbReference type="EMBL" id="ALC49310.1"/>
    </source>
</evidence>
<dbReference type="OMA" id="NHAYSKV"/>
<reference evidence="2 3" key="1">
    <citation type="submission" date="2015-08" db="EMBL/GenBank/DDBJ databases">
        <title>Ancestral chromatin configuration constrains chromatin evolution on differentiating sex chromosomes in Drosophila.</title>
        <authorList>
            <person name="Zhou Q."/>
            <person name="Bachtrog D."/>
        </authorList>
    </citation>
    <scope>NUCLEOTIDE SEQUENCE [LARGE SCALE GENOMIC DNA]</scope>
    <source>
        <tissue evidence="2">Whole larvae</tissue>
    </source>
</reference>
<organism evidence="2 3">
    <name type="scientific">Drosophila busckii</name>
    <name type="common">Fruit fly</name>
    <dbReference type="NCBI Taxonomy" id="30019"/>
    <lineage>
        <taxon>Eukaryota</taxon>
        <taxon>Metazoa</taxon>
        <taxon>Ecdysozoa</taxon>
        <taxon>Arthropoda</taxon>
        <taxon>Hexapoda</taxon>
        <taxon>Insecta</taxon>
        <taxon>Pterygota</taxon>
        <taxon>Neoptera</taxon>
        <taxon>Endopterygota</taxon>
        <taxon>Diptera</taxon>
        <taxon>Brachycera</taxon>
        <taxon>Muscomorpha</taxon>
        <taxon>Ephydroidea</taxon>
        <taxon>Drosophilidae</taxon>
        <taxon>Drosophila</taxon>
    </lineage>
</organism>
<feature type="non-terminal residue" evidence="2">
    <location>
        <position position="1"/>
    </location>
</feature>
<protein>
    <submittedName>
        <fullName evidence="2">CG15347</fullName>
    </submittedName>
</protein>
<feature type="domain" description="DUF753" evidence="1">
    <location>
        <begin position="88"/>
        <end position="163"/>
    </location>
</feature>
<sequence length="199" mass="21464">FTDSCVQCDSGSDVKCATDPINLPQLACANNSNTDRRCYSRVVNGFTLRGCVGELNNKTLASCNNEMECDTCGFDGCNRQIFPMHRAQCLQCSGNSSNSSCAIEVYAMSKACPIYKLGEKCYIRNSRRVANGSFQRGCLSSAHANKQCVKDGNCYTCEGRGCNFLQANDTLIPQARDSAVSVMLSAGLLLSTLLANSLL</sequence>
<name>A0A0M4EVK0_DROBS</name>
<feature type="domain" description="DUF753" evidence="1">
    <location>
        <begin position="4"/>
        <end position="78"/>
    </location>
</feature>
<dbReference type="PANTHER" id="PTHR21721">
    <property type="entry name" value="GH09876P-RELATED"/>
    <property type="match status" value="1"/>
</dbReference>
<dbReference type="STRING" id="30019.A0A0M4EVK0"/>
<gene>
    <name evidence="2" type="ORF">Dbus_chrXg1166</name>
</gene>
<dbReference type="EMBL" id="CP012528">
    <property type="protein sequence ID" value="ALC49310.1"/>
    <property type="molecule type" value="Genomic_DNA"/>
</dbReference>
<proteinExistence type="predicted"/>
<dbReference type="Pfam" id="PF05444">
    <property type="entry name" value="DUF753"/>
    <property type="match status" value="2"/>
</dbReference>
<dbReference type="Proteomes" id="UP000494163">
    <property type="component" value="Chromosome X"/>
</dbReference>
<dbReference type="AlphaFoldDB" id="A0A0M4EVK0"/>
<dbReference type="OrthoDB" id="7971963at2759"/>
<dbReference type="PANTHER" id="PTHR21721:SF25">
    <property type="entry name" value="LP18071P"/>
    <property type="match status" value="1"/>
</dbReference>
<evidence type="ECO:0000259" key="1">
    <source>
        <dbReference type="Pfam" id="PF05444"/>
    </source>
</evidence>
<keyword evidence="3" id="KW-1185">Reference proteome</keyword>
<accession>A0A0M4EVK0</accession>